<evidence type="ECO:0000256" key="5">
    <source>
        <dbReference type="ARBA" id="ARBA00022801"/>
    </source>
</evidence>
<evidence type="ECO:0000256" key="8">
    <source>
        <dbReference type="SAM" id="Phobius"/>
    </source>
</evidence>
<gene>
    <name evidence="11" type="ORF">CleRT_13960</name>
</gene>
<organism evidence="11 12">
    <name type="scientific">Candidatus Coxiella mudrowiae</name>
    <dbReference type="NCBI Taxonomy" id="2054173"/>
    <lineage>
        <taxon>Bacteria</taxon>
        <taxon>Pseudomonadati</taxon>
        <taxon>Pseudomonadota</taxon>
        <taxon>Gammaproteobacteria</taxon>
        <taxon>Legionellales</taxon>
        <taxon>Coxiellaceae</taxon>
        <taxon>Coxiella</taxon>
    </lineage>
</organism>
<protein>
    <submittedName>
        <fullName evidence="11">Peptidoglycan-specific endopeptidase, M23 family</fullName>
    </submittedName>
</protein>
<feature type="domain" description="Csd3-like second N-terminal" evidence="10">
    <location>
        <begin position="156"/>
        <end position="269"/>
    </location>
</feature>
<keyword evidence="8" id="KW-0472">Membrane</keyword>
<dbReference type="Proteomes" id="UP000063965">
    <property type="component" value="Chromosome"/>
</dbReference>
<evidence type="ECO:0000313" key="12">
    <source>
        <dbReference type="Proteomes" id="UP000063965"/>
    </source>
</evidence>
<dbReference type="PANTHER" id="PTHR21666">
    <property type="entry name" value="PEPTIDASE-RELATED"/>
    <property type="match status" value="1"/>
</dbReference>
<evidence type="ECO:0000256" key="2">
    <source>
        <dbReference type="ARBA" id="ARBA00004196"/>
    </source>
</evidence>
<keyword evidence="8" id="KW-0812">Transmembrane</keyword>
<dbReference type="Gene3D" id="3.10.450.350">
    <property type="match status" value="2"/>
</dbReference>
<dbReference type="EMBL" id="CP011126">
    <property type="protein sequence ID" value="AKQ33943.1"/>
    <property type="molecule type" value="Genomic_DNA"/>
</dbReference>
<dbReference type="PANTHER" id="PTHR21666:SF288">
    <property type="entry name" value="CELL DIVISION PROTEIN YTFB"/>
    <property type="match status" value="1"/>
</dbReference>
<evidence type="ECO:0000256" key="6">
    <source>
        <dbReference type="ARBA" id="ARBA00022833"/>
    </source>
</evidence>
<dbReference type="InterPro" id="IPR016047">
    <property type="entry name" value="M23ase_b-sheet_dom"/>
</dbReference>
<feature type="domain" description="M23ase beta-sheet core" evidence="9">
    <location>
        <begin position="283"/>
        <end position="377"/>
    </location>
</feature>
<dbReference type="Gene3D" id="2.70.70.10">
    <property type="entry name" value="Glucose Permease (Domain IIA)"/>
    <property type="match status" value="1"/>
</dbReference>
<evidence type="ECO:0000259" key="9">
    <source>
        <dbReference type="Pfam" id="PF01551"/>
    </source>
</evidence>
<dbReference type="Pfam" id="PF01551">
    <property type="entry name" value="Peptidase_M23"/>
    <property type="match status" value="1"/>
</dbReference>
<feature type="transmembrane region" description="Helical" evidence="8">
    <location>
        <begin position="12"/>
        <end position="30"/>
    </location>
</feature>
<evidence type="ECO:0000256" key="7">
    <source>
        <dbReference type="ARBA" id="ARBA00023049"/>
    </source>
</evidence>
<keyword evidence="4" id="KW-0479">Metal-binding</keyword>
<evidence type="ECO:0000313" key="11">
    <source>
        <dbReference type="EMBL" id="AKQ33943.1"/>
    </source>
</evidence>
<dbReference type="InterPro" id="IPR050570">
    <property type="entry name" value="Cell_wall_metabolism_enzyme"/>
</dbReference>
<dbReference type="SUPFAM" id="SSF51261">
    <property type="entry name" value="Duplicated hybrid motif"/>
    <property type="match status" value="1"/>
</dbReference>
<keyword evidence="6" id="KW-0862">Zinc</keyword>
<accession>A0ABN4HV43</accession>
<comment type="subcellular location">
    <subcellularLocation>
        <location evidence="2">Cell envelope</location>
    </subcellularLocation>
</comment>
<dbReference type="RefSeq" id="WP_235379000.1">
    <property type="nucleotide sequence ID" value="NZ_CP011126.1"/>
</dbReference>
<dbReference type="InterPro" id="IPR045834">
    <property type="entry name" value="Csd3_N2"/>
</dbReference>
<evidence type="ECO:0000256" key="4">
    <source>
        <dbReference type="ARBA" id="ARBA00022723"/>
    </source>
</evidence>
<sequence length="427" mass="49008">MRPEKMRWKLTVLIIFTVGLVLSVLIRLLWVQTPPPVKQLTLNTSAPLNVKKINKLDLQWQIIVVTHGDTLAAIFSRLKINQEDLVQLLKQNKFLAVLRPHEKLAFQTNSSHQLMALQYPLSTAKTLIFIRQGNDFIKKMKTQPVTTTLTYKSIVIQHSIIQDAKKSGLTSRMLSELQTIFGGKINFARDLRRGDRFDFLYQEDYINGKKYRNGNILAAEFIHRGKIEQAVRYTYPIDHTAYYNPNGRRSVEAHFLRAPLDYKRISSYFSYHRYDPVLHKVRPHLGVDFAAPLGTPIKSIAEGQIVFMGHDGGYGRTIKVDYGHHYLALYGHMLGFAKLHLNEWVHKGEIIGYVGESGWTTGPHLHFGFYVNGKPQNWLAMKLPTDQSVPQKYEKPFLNTAKELLAELYLHQDTQLAANNTKLKNST</sequence>
<name>A0ABN4HV43_9COXI</name>
<comment type="cofactor">
    <cofactor evidence="1">
        <name>Zn(2+)</name>
        <dbReference type="ChEBI" id="CHEBI:29105"/>
    </cofactor>
</comment>
<proteinExistence type="predicted"/>
<keyword evidence="8" id="KW-1133">Transmembrane helix</keyword>
<evidence type="ECO:0000259" key="10">
    <source>
        <dbReference type="Pfam" id="PF19425"/>
    </source>
</evidence>
<dbReference type="Pfam" id="PF19425">
    <property type="entry name" value="Csd3_N2"/>
    <property type="match status" value="1"/>
</dbReference>
<dbReference type="CDD" id="cd12797">
    <property type="entry name" value="M23_peptidase"/>
    <property type="match status" value="1"/>
</dbReference>
<keyword evidence="3" id="KW-0645">Protease</keyword>
<evidence type="ECO:0000256" key="3">
    <source>
        <dbReference type="ARBA" id="ARBA00022670"/>
    </source>
</evidence>
<keyword evidence="12" id="KW-1185">Reference proteome</keyword>
<evidence type="ECO:0000256" key="1">
    <source>
        <dbReference type="ARBA" id="ARBA00001947"/>
    </source>
</evidence>
<dbReference type="InterPro" id="IPR011055">
    <property type="entry name" value="Dup_hybrid_motif"/>
</dbReference>
<keyword evidence="5" id="KW-0378">Hydrolase</keyword>
<reference evidence="11 12" key="1">
    <citation type="journal article" date="2015" name="Genome Biol. Evol.">
        <title>Distinctive Genome Reduction Rates Revealed by Genomic Analyses of Two Coxiella-Like Endosymbionts in Ticks.</title>
        <authorList>
            <person name="Gottlieb Y."/>
            <person name="Lalzar I."/>
            <person name="Klasson L."/>
        </authorList>
    </citation>
    <scope>NUCLEOTIDE SEQUENCE [LARGE SCALE GENOMIC DNA]</scope>
    <source>
        <strain evidence="11 12">CRt</strain>
    </source>
</reference>
<keyword evidence="7" id="KW-0482">Metalloprotease</keyword>